<keyword evidence="2" id="KW-1185">Reference proteome</keyword>
<accession>A0ABR9D1M7</accession>
<protein>
    <submittedName>
        <fullName evidence="1">Transporter</fullName>
    </submittedName>
</protein>
<dbReference type="RefSeq" id="WP_192375334.1">
    <property type="nucleotide sequence ID" value="NZ_CAJHIV010000001.1"/>
</dbReference>
<evidence type="ECO:0000313" key="1">
    <source>
        <dbReference type="EMBL" id="MBD9357027.1"/>
    </source>
</evidence>
<dbReference type="Pfam" id="PF13557">
    <property type="entry name" value="Phenol_MetA_deg"/>
    <property type="match status" value="1"/>
</dbReference>
<dbReference type="InterPro" id="IPR025737">
    <property type="entry name" value="FApF"/>
</dbReference>
<evidence type="ECO:0000313" key="2">
    <source>
        <dbReference type="Proteomes" id="UP000652176"/>
    </source>
</evidence>
<dbReference type="EMBL" id="JACXSS010000001">
    <property type="protein sequence ID" value="MBD9357027.1"/>
    <property type="molecule type" value="Genomic_DNA"/>
</dbReference>
<sequence length="297" mass="32730">MINNSPHQLRRSAILRYLAIVALIWNGPLVSHASEGGGSNYLPGFYGDFAMAVMPEKGTFFNNFYAAYKDTKGQTGTILEMPSIVHATGQKILGGNFIVALYPGLVAAKDQSNNNDMTRFGLGDAYLIPIALNWQWGSLTALAFEGVVAPTGYYEKGALNAGRNVWTFDHILSLTWQLPADNELSVTLGYMNNLKNPATAYQSGDEFHVDYMLGHYIRPDLAVGITGSHYRQTTADRASAETLVNVNSEASSLGPVAMYTPHLFDRDVTVSVKYLREFSVQGRADQEYLICRIFMAF</sequence>
<proteinExistence type="predicted"/>
<reference evidence="1 2" key="1">
    <citation type="submission" date="2020-09" db="EMBL/GenBank/DDBJ databases">
        <title>Methylomonas albis sp. nov. and Methylomonas fluvii sp. nov.: Two cold-adapted methanotrophs from the River Elbe and an amended description of Methylovulum psychrotolerans strain Eb1.</title>
        <authorList>
            <person name="Bussmann I.K."/>
            <person name="Klings K.-W."/>
            <person name="Warnstedt J."/>
            <person name="Hoppert M."/>
            <person name="Saborowski A."/>
            <person name="Horn F."/>
            <person name="Liebner S."/>
        </authorList>
    </citation>
    <scope>NUCLEOTIDE SEQUENCE [LARGE SCALE GENOMIC DNA]</scope>
    <source>
        <strain evidence="1 2">EbA</strain>
    </source>
</reference>
<name>A0ABR9D1M7_9GAMM</name>
<dbReference type="Proteomes" id="UP000652176">
    <property type="component" value="Unassembled WGS sequence"/>
</dbReference>
<organism evidence="1 2">
    <name type="scientific">Methylomonas albis</name>
    <dbReference type="NCBI Taxonomy" id="1854563"/>
    <lineage>
        <taxon>Bacteria</taxon>
        <taxon>Pseudomonadati</taxon>
        <taxon>Pseudomonadota</taxon>
        <taxon>Gammaproteobacteria</taxon>
        <taxon>Methylococcales</taxon>
        <taxon>Methylococcaceae</taxon>
        <taxon>Methylomonas</taxon>
    </lineage>
</organism>
<comment type="caution">
    <text evidence="1">The sequence shown here is derived from an EMBL/GenBank/DDBJ whole genome shotgun (WGS) entry which is preliminary data.</text>
</comment>
<gene>
    <name evidence="1" type="ORF">IE877_14260</name>
</gene>